<proteinExistence type="predicted"/>
<dbReference type="Pfam" id="PF08205">
    <property type="entry name" value="C2-set_2"/>
    <property type="match status" value="1"/>
</dbReference>
<name>W5KA88_ASTMX</name>
<dbReference type="AlphaFoldDB" id="W5KA88"/>
<keyword evidence="4 7" id="KW-0472">Membrane</keyword>
<dbReference type="InterPro" id="IPR013783">
    <property type="entry name" value="Ig-like_fold"/>
</dbReference>
<feature type="signal peptide" evidence="8">
    <location>
        <begin position="1"/>
        <end position="24"/>
    </location>
</feature>
<dbReference type="InterPro" id="IPR036179">
    <property type="entry name" value="Ig-like_dom_sf"/>
</dbReference>
<dbReference type="InterPro" id="IPR053096">
    <property type="entry name" value="CRTAM"/>
</dbReference>
<comment type="subcellular location">
    <subcellularLocation>
        <location evidence="1">Membrane</location>
        <topology evidence="1">Single-pass membrane protein</topology>
    </subcellularLocation>
</comment>
<evidence type="ECO:0000256" key="3">
    <source>
        <dbReference type="ARBA" id="ARBA00022989"/>
    </source>
</evidence>
<dbReference type="Ensembl" id="ENSAMXT00000004499.2">
    <property type="protein sequence ID" value="ENSAMXP00000004499.2"/>
    <property type="gene ID" value="ENSAMXG00000004394.2"/>
</dbReference>
<dbReference type="Gene3D" id="2.60.40.10">
    <property type="entry name" value="Immunoglobulins"/>
    <property type="match status" value="2"/>
</dbReference>
<feature type="compositionally biased region" description="Polar residues" evidence="6">
    <location>
        <begin position="316"/>
        <end position="325"/>
    </location>
</feature>
<feature type="region of interest" description="Disordered" evidence="6">
    <location>
        <begin position="394"/>
        <end position="422"/>
    </location>
</feature>
<dbReference type="InterPro" id="IPR003599">
    <property type="entry name" value="Ig_sub"/>
</dbReference>
<dbReference type="GO" id="GO:0008037">
    <property type="term" value="P:cell recognition"/>
    <property type="evidence" value="ECO:0007669"/>
    <property type="project" value="TreeGrafter"/>
</dbReference>
<dbReference type="GO" id="GO:0002355">
    <property type="term" value="P:detection of tumor cell"/>
    <property type="evidence" value="ECO:0007669"/>
    <property type="project" value="TreeGrafter"/>
</dbReference>
<evidence type="ECO:0000259" key="9">
    <source>
        <dbReference type="PROSITE" id="PS50835"/>
    </source>
</evidence>
<feature type="region of interest" description="Disordered" evidence="6">
    <location>
        <begin position="316"/>
        <end position="353"/>
    </location>
</feature>
<organism evidence="10 11">
    <name type="scientific">Astyanax mexicanus</name>
    <name type="common">Blind cave fish</name>
    <name type="synonym">Astyanax fasciatus mexicanus</name>
    <dbReference type="NCBI Taxonomy" id="7994"/>
    <lineage>
        <taxon>Eukaryota</taxon>
        <taxon>Metazoa</taxon>
        <taxon>Chordata</taxon>
        <taxon>Craniata</taxon>
        <taxon>Vertebrata</taxon>
        <taxon>Euteleostomi</taxon>
        <taxon>Actinopterygii</taxon>
        <taxon>Neopterygii</taxon>
        <taxon>Teleostei</taxon>
        <taxon>Ostariophysi</taxon>
        <taxon>Characiformes</taxon>
        <taxon>Characoidei</taxon>
        <taxon>Acestrorhamphidae</taxon>
        <taxon>Acestrorhamphinae</taxon>
        <taxon>Astyanax</taxon>
    </lineage>
</organism>
<keyword evidence="11" id="KW-1185">Reference proteome</keyword>
<keyword evidence="5" id="KW-1015">Disulfide bond</keyword>
<reference evidence="11" key="1">
    <citation type="submission" date="2013-03" db="EMBL/GenBank/DDBJ databases">
        <authorList>
            <person name="Jeffery W."/>
            <person name="Warren W."/>
            <person name="Wilson R.K."/>
        </authorList>
    </citation>
    <scope>NUCLEOTIDE SEQUENCE</scope>
    <source>
        <strain evidence="11">female</strain>
    </source>
</reference>
<dbReference type="STRING" id="7994.ENSAMXP00000004499"/>
<dbReference type="PROSITE" id="PS50835">
    <property type="entry name" value="IG_LIKE"/>
    <property type="match status" value="1"/>
</dbReference>
<dbReference type="Proteomes" id="UP000018467">
    <property type="component" value="Unassembled WGS sequence"/>
</dbReference>
<evidence type="ECO:0000256" key="4">
    <source>
        <dbReference type="ARBA" id="ARBA00023136"/>
    </source>
</evidence>
<dbReference type="eggNOG" id="ENOG502RYH2">
    <property type="taxonomic scope" value="Eukaryota"/>
</dbReference>
<evidence type="ECO:0000256" key="5">
    <source>
        <dbReference type="ARBA" id="ARBA00023157"/>
    </source>
</evidence>
<feature type="domain" description="Ig-like" evidence="9">
    <location>
        <begin position="30"/>
        <end position="117"/>
    </location>
</feature>
<dbReference type="InterPro" id="IPR007110">
    <property type="entry name" value="Ig-like_dom"/>
</dbReference>
<evidence type="ECO:0000256" key="7">
    <source>
        <dbReference type="SAM" id="Phobius"/>
    </source>
</evidence>
<feature type="transmembrane region" description="Helical" evidence="7">
    <location>
        <begin position="359"/>
        <end position="381"/>
    </location>
</feature>
<dbReference type="GO" id="GO:0002860">
    <property type="term" value="P:positive regulation of natural killer cell mediated cytotoxicity directed against tumor cell target"/>
    <property type="evidence" value="ECO:0007669"/>
    <property type="project" value="TreeGrafter"/>
</dbReference>
<evidence type="ECO:0000313" key="11">
    <source>
        <dbReference type="Proteomes" id="UP000018467"/>
    </source>
</evidence>
<dbReference type="HOGENOM" id="CLU_061397_0_0_1"/>
<dbReference type="Bgee" id="ENSAMXG00000004394">
    <property type="expression patterns" value="Expressed in zone of skin and 11 other cell types or tissues"/>
</dbReference>
<evidence type="ECO:0000313" key="10">
    <source>
        <dbReference type="Ensembl" id="ENSAMXP00000004499.2"/>
    </source>
</evidence>
<dbReference type="SMART" id="SM00409">
    <property type="entry name" value="IG"/>
    <property type="match status" value="1"/>
</dbReference>
<dbReference type="SUPFAM" id="SSF48726">
    <property type="entry name" value="Immunoglobulin"/>
    <property type="match status" value="2"/>
</dbReference>
<feature type="region of interest" description="Disordered" evidence="6">
    <location>
        <begin position="439"/>
        <end position="476"/>
    </location>
</feature>
<evidence type="ECO:0000256" key="8">
    <source>
        <dbReference type="SAM" id="SignalP"/>
    </source>
</evidence>
<feature type="compositionally biased region" description="Low complexity" evidence="6">
    <location>
        <begin position="326"/>
        <end position="335"/>
    </location>
</feature>
<dbReference type="InterPro" id="IPR013162">
    <property type="entry name" value="CD80_C2-set"/>
</dbReference>
<keyword evidence="3 7" id="KW-1133">Transmembrane helix</keyword>
<keyword evidence="8" id="KW-0732">Signal</keyword>
<evidence type="ECO:0000256" key="2">
    <source>
        <dbReference type="ARBA" id="ARBA00022692"/>
    </source>
</evidence>
<feature type="region of interest" description="Disordered" evidence="6">
    <location>
        <begin position="274"/>
        <end position="293"/>
    </location>
</feature>
<dbReference type="PANTHER" id="PTHR47118:SF1">
    <property type="entry name" value="CYTOTOXIC AND REGULATORY T-CELL MOLECULE"/>
    <property type="match status" value="1"/>
</dbReference>
<dbReference type="Pfam" id="PF07686">
    <property type="entry name" value="V-set"/>
    <property type="match status" value="1"/>
</dbReference>
<dbReference type="PROSITE" id="PS51257">
    <property type="entry name" value="PROKAR_LIPOPROTEIN"/>
    <property type="match status" value="1"/>
</dbReference>
<dbReference type="InParanoid" id="W5KA88"/>
<dbReference type="GO" id="GO:0005102">
    <property type="term" value="F:signaling receptor binding"/>
    <property type="evidence" value="ECO:0007669"/>
    <property type="project" value="TreeGrafter"/>
</dbReference>
<keyword evidence="2 7" id="KW-0812">Transmembrane</keyword>
<accession>W5KA88</accession>
<dbReference type="GO" id="GO:0005886">
    <property type="term" value="C:plasma membrane"/>
    <property type="evidence" value="ECO:0007669"/>
    <property type="project" value="TreeGrafter"/>
</dbReference>
<protein>
    <submittedName>
        <fullName evidence="10">Cytotoxic and regulatory T cell molecule</fullName>
    </submittedName>
</protein>
<dbReference type="InterPro" id="IPR013106">
    <property type="entry name" value="Ig_V-set"/>
</dbReference>
<feature type="compositionally biased region" description="Basic and acidic residues" evidence="6">
    <location>
        <begin position="404"/>
        <end position="415"/>
    </location>
</feature>
<reference evidence="10" key="4">
    <citation type="submission" date="2025-09" db="UniProtKB">
        <authorList>
            <consortium name="Ensembl"/>
        </authorList>
    </citation>
    <scope>IDENTIFICATION</scope>
</reference>
<evidence type="ECO:0000256" key="1">
    <source>
        <dbReference type="ARBA" id="ARBA00004167"/>
    </source>
</evidence>
<dbReference type="PANTHER" id="PTHR47118">
    <property type="entry name" value="CYTOTOXIC AND REGULATORY T-CELL MOLECULE"/>
    <property type="match status" value="1"/>
</dbReference>
<evidence type="ECO:0000256" key="6">
    <source>
        <dbReference type="SAM" id="MobiDB-lite"/>
    </source>
</evidence>
<reference evidence="11" key="2">
    <citation type="journal article" date="2014" name="Nat. Commun.">
        <title>The cavefish genome reveals candidate genes for eye loss.</title>
        <authorList>
            <person name="McGaugh S.E."/>
            <person name="Gross J.B."/>
            <person name="Aken B."/>
            <person name="Blin M."/>
            <person name="Borowsky R."/>
            <person name="Chalopin D."/>
            <person name="Hinaux H."/>
            <person name="Jeffery W.R."/>
            <person name="Keene A."/>
            <person name="Ma L."/>
            <person name="Minx P."/>
            <person name="Murphy D."/>
            <person name="O'Quin K.E."/>
            <person name="Retaux S."/>
            <person name="Rohner N."/>
            <person name="Searle S.M."/>
            <person name="Stahl B.A."/>
            <person name="Tabin C."/>
            <person name="Volff J.N."/>
            <person name="Yoshizawa M."/>
            <person name="Warren W.C."/>
        </authorList>
    </citation>
    <scope>NUCLEOTIDE SEQUENCE [LARGE SCALE GENOMIC DNA]</scope>
    <source>
        <strain evidence="11">female</strain>
    </source>
</reference>
<feature type="chain" id="PRO_5017402443" evidence="8">
    <location>
        <begin position="25"/>
        <end position="476"/>
    </location>
</feature>
<reference evidence="10" key="3">
    <citation type="submission" date="2025-08" db="UniProtKB">
        <authorList>
            <consortium name="Ensembl"/>
        </authorList>
    </citation>
    <scope>IDENTIFICATION</scope>
</reference>
<dbReference type="GeneTree" id="ENSGT00940000159804"/>
<sequence>MEVKLSLCACALLMIVACVTQCLAVKHVIVKKGQTLTLNCPIKTLNGTDHVEWRNPNGFLLSFNTIKVLKDKRTEDVTLTQSQYSISISDITFKDGGVYKCMLYSKQVQSKRYRVIVLSGPMLEKTEHEDKTIVKCSASENGQPPKLTWLLDNGLEIEAQPNYVVENASNKYTAVSLLHVKSKKRTTVKCVAQYPTLHGATLLDFVHIGSQGEEPSTTPEPISTTTQKVIIPTLVPQFTSTRFISTEYTESETTEEPDTGVSTTSYDTINVNETTESLSKTTEGTPVNTGSAVTTETDTFTNTLVNKTTKDMYTVSETTEGTQVNTSSVSTTDTDSYNKTSGAGNDTDKQKQQERGNSVLLILLVTCLIFSLTVVIAFFLLRLRKAHLAWKQENEEFDQSVESSKSKSSNEEKQKQNQQQRVQGLWNTSFTKYKVEEAAAAASDTNTTHATVDIPDERPHHPNQTVLKSCIRETEL</sequence>